<evidence type="ECO:0000313" key="1">
    <source>
        <dbReference type="EMBL" id="APZ76283.1"/>
    </source>
</evidence>
<reference evidence="1" key="1">
    <citation type="submission" date="2016-12" db="EMBL/GenBank/DDBJ databases">
        <title>A murine herpesvirus closely related to ubiquitous human herpesviruses causes T-cell depletion.</title>
        <authorList>
            <person name="Patel S.J."/>
            <person name="Zhao G."/>
            <person name="Penna V.R."/>
            <person name="Park E."/>
            <person name="Lauron E.J."/>
            <person name="Harvey I.B."/>
            <person name="Beatty W.L."/>
            <person name="Plougastel-Douglas B."/>
            <person name="Poursine-Laurent J."/>
            <person name="Fremont D.H."/>
            <person name="Wang D."/>
            <person name="Yokoyama W.M."/>
        </authorList>
    </citation>
    <scope>NUCLEOTIDE SEQUENCE [LARGE SCALE GENOMIC DNA]</scope>
    <source>
        <strain evidence="1">YOK1</strain>
    </source>
</reference>
<dbReference type="KEGG" id="vg:30999409"/>
<dbReference type="Proteomes" id="UP000202182">
    <property type="component" value="Segment"/>
</dbReference>
<organism evidence="1">
    <name type="scientific">Murid betaherpesvirus 3</name>
    <dbReference type="NCBI Taxonomy" id="2560603"/>
    <lineage>
        <taxon>Viruses</taxon>
        <taxon>Duplodnaviria</taxon>
        <taxon>Heunggongvirae</taxon>
        <taxon>Peploviricota</taxon>
        <taxon>Herviviricetes</taxon>
        <taxon>Herpesvirales</taxon>
        <taxon>Orthoherpesviridae</taxon>
        <taxon>Betaherpesvirinae</taxon>
        <taxon>Roseolovirus</taxon>
        <taxon>Roseolovirus muridbeta3</taxon>
    </lineage>
</organism>
<sequence length="132" mass="15133">MSKLKSYFLPLSFTFKTRSFSDSSIILNLSTIHLIVSPYTHTVPHLLPIPHIETCLKKFISSILFKFLLDKENAGKKALKHSNKGFGRKLLFGPRAINCDFFDISDIIVINLLESIFPIQNNPFFKSNKFKI</sequence>
<proteinExistence type="predicted"/>
<dbReference type="EMBL" id="KY355735">
    <property type="protein sequence ID" value="APZ76283.1"/>
    <property type="molecule type" value="Genomic_DNA"/>
</dbReference>
<name>A0A1P8VIV4_9BETA</name>
<accession>A0A1P8VIV4</accession>
<gene>
    <name evidence="1" type="primary">ORF68</name>
    <name evidence="1" type="ORF">MRV_0072</name>
</gene>
<keyword evidence="2" id="KW-1185">Reference proteome</keyword>
<protein>
    <submittedName>
        <fullName evidence="1">Uncharacterized protein</fullName>
    </submittedName>
</protein>
<evidence type="ECO:0000313" key="2">
    <source>
        <dbReference type="Proteomes" id="UP000202182"/>
    </source>
</evidence>